<dbReference type="AlphaFoldDB" id="W1NSJ9"/>
<dbReference type="Proteomes" id="UP000017836">
    <property type="component" value="Unassembled WGS sequence"/>
</dbReference>
<accession>W1NSJ9</accession>
<evidence type="ECO:0000313" key="1">
    <source>
        <dbReference type="EMBL" id="ERM97844.1"/>
    </source>
</evidence>
<evidence type="ECO:0000313" key="2">
    <source>
        <dbReference type="Proteomes" id="UP000017836"/>
    </source>
</evidence>
<dbReference type="HOGENOM" id="CLU_2815836_0_0_1"/>
<gene>
    <name evidence="1" type="ORF">AMTR_s00118p00122320</name>
</gene>
<name>W1NSJ9_AMBTC</name>
<dbReference type="Gramene" id="ERM97844">
    <property type="protein sequence ID" value="ERM97844"/>
    <property type="gene ID" value="AMTR_s00118p00122320"/>
</dbReference>
<proteinExistence type="predicted"/>
<dbReference type="EMBL" id="KI395787">
    <property type="protein sequence ID" value="ERM97844.1"/>
    <property type="molecule type" value="Genomic_DNA"/>
</dbReference>
<organism evidence="1 2">
    <name type="scientific">Amborella trichopoda</name>
    <dbReference type="NCBI Taxonomy" id="13333"/>
    <lineage>
        <taxon>Eukaryota</taxon>
        <taxon>Viridiplantae</taxon>
        <taxon>Streptophyta</taxon>
        <taxon>Embryophyta</taxon>
        <taxon>Tracheophyta</taxon>
        <taxon>Spermatophyta</taxon>
        <taxon>Magnoliopsida</taxon>
        <taxon>Amborellales</taxon>
        <taxon>Amborellaceae</taxon>
        <taxon>Amborella</taxon>
    </lineage>
</organism>
<sequence length="67" mass="8113">MTRHHLWMDEIGFRPDDLQNLSPMKAMLRHTARPGARMLMPNKRHGLLKERFRRERSLLSIYKERQG</sequence>
<keyword evidence="2" id="KW-1185">Reference proteome</keyword>
<reference evidence="2" key="1">
    <citation type="journal article" date="2013" name="Science">
        <title>The Amborella genome and the evolution of flowering plants.</title>
        <authorList>
            <consortium name="Amborella Genome Project"/>
        </authorList>
    </citation>
    <scope>NUCLEOTIDE SEQUENCE [LARGE SCALE GENOMIC DNA]</scope>
</reference>
<protein>
    <submittedName>
        <fullName evidence="1">Uncharacterized protein</fullName>
    </submittedName>
</protein>